<dbReference type="PANTHER" id="PTHR31210">
    <property type="entry name" value="OS06G0731900 PROTEIN"/>
    <property type="match status" value="1"/>
</dbReference>
<comment type="caution">
    <text evidence="2">The sequence shown here is derived from an EMBL/GenBank/DDBJ whole genome shotgun (WGS) entry which is preliminary data.</text>
</comment>
<dbReference type="AlphaFoldDB" id="A0ABD3GPF1"/>
<evidence type="ECO:0000313" key="2">
    <source>
        <dbReference type="EMBL" id="KAL3680828.1"/>
    </source>
</evidence>
<sequence length="342" mass="39763">MKPTVIHLVGLTLGLFIGILTSKFELTSRMYIEIWRLQTVHDRNNRPRGTEGLPLGLIVPETDLYQRRLWGDPSEDLPDAPSRYLVTFTVGIKQKELVNKAVSKFPANWTILLFHYDGVIDQWDDLEWSKTAIHISASKQPKWWYVKRFLHPNVVAPYDYVFVWDEDLDLENFDAEKYIELVRKYGLEISQPALGPSDREPQWRMTKRREDVEMHNSTQEREGRCTSPILPPCAGFVEIMAPVFSRKAWRCVWHMIQNDLVHGWGLDLNLHRCAQPGYEKIGVVDSQWITHMRVPSLGEQGEIRNGAYAWEEVQSRCLLEFQIFNGRVHDALRSETASLPHV</sequence>
<feature type="transmembrane region" description="Helical" evidence="1">
    <location>
        <begin position="6"/>
        <end position="26"/>
    </location>
</feature>
<keyword evidence="1" id="KW-0812">Transmembrane</keyword>
<evidence type="ECO:0000313" key="3">
    <source>
        <dbReference type="Proteomes" id="UP001633002"/>
    </source>
</evidence>
<keyword evidence="1" id="KW-1133">Transmembrane helix</keyword>
<keyword evidence="1" id="KW-0472">Membrane</keyword>
<evidence type="ECO:0000256" key="1">
    <source>
        <dbReference type="SAM" id="Phobius"/>
    </source>
</evidence>
<dbReference type="Proteomes" id="UP001633002">
    <property type="component" value="Unassembled WGS sequence"/>
</dbReference>
<dbReference type="EMBL" id="JBJQOH010000007">
    <property type="protein sequence ID" value="KAL3680828.1"/>
    <property type="molecule type" value="Genomic_DNA"/>
</dbReference>
<protein>
    <submittedName>
        <fullName evidence="2">Uncharacterized protein</fullName>
    </submittedName>
</protein>
<keyword evidence="3" id="KW-1185">Reference proteome</keyword>
<proteinExistence type="predicted"/>
<organism evidence="2 3">
    <name type="scientific">Riccia sorocarpa</name>
    <dbReference type="NCBI Taxonomy" id="122646"/>
    <lineage>
        <taxon>Eukaryota</taxon>
        <taxon>Viridiplantae</taxon>
        <taxon>Streptophyta</taxon>
        <taxon>Embryophyta</taxon>
        <taxon>Marchantiophyta</taxon>
        <taxon>Marchantiopsida</taxon>
        <taxon>Marchantiidae</taxon>
        <taxon>Marchantiales</taxon>
        <taxon>Ricciaceae</taxon>
        <taxon>Riccia</taxon>
    </lineage>
</organism>
<dbReference type="PANTHER" id="PTHR31210:SF43">
    <property type="entry name" value="STORAGE PROTEIN-RELATED"/>
    <property type="match status" value="1"/>
</dbReference>
<reference evidence="2 3" key="1">
    <citation type="submission" date="2024-09" db="EMBL/GenBank/DDBJ databases">
        <title>Chromosome-scale assembly of Riccia sorocarpa.</title>
        <authorList>
            <person name="Paukszto L."/>
        </authorList>
    </citation>
    <scope>NUCLEOTIDE SEQUENCE [LARGE SCALE GENOMIC DNA]</scope>
    <source>
        <strain evidence="2">LP-2024</strain>
        <tissue evidence="2">Aerial parts of the thallus</tissue>
    </source>
</reference>
<dbReference type="Pfam" id="PF05212">
    <property type="entry name" value="DUF707"/>
    <property type="match status" value="1"/>
</dbReference>
<gene>
    <name evidence="2" type="ORF">R1sor_023784</name>
</gene>
<accession>A0ABD3GPF1</accession>
<dbReference type="InterPro" id="IPR007877">
    <property type="entry name" value="DUF707"/>
</dbReference>
<name>A0ABD3GPF1_9MARC</name>